<dbReference type="PANTHER" id="PTHR33755:SF6">
    <property type="entry name" value="PLASMID STABILIZATION SYSTEM PROTEIN"/>
    <property type="match status" value="1"/>
</dbReference>
<reference evidence="4" key="1">
    <citation type="submission" date="2017-11" db="EMBL/GenBank/DDBJ databases">
        <authorList>
            <person name="Kuznetsova I."/>
            <person name="Sazanova A."/>
            <person name="Chirak E."/>
            <person name="Safronova V."/>
            <person name="Willems A."/>
        </authorList>
    </citation>
    <scope>NUCLEOTIDE SEQUENCE [LARGE SCALE GENOMIC DNA]</scope>
    <source>
        <strain evidence="4">STM 196</strain>
    </source>
</reference>
<proteinExistence type="inferred from homology"/>
<comment type="similarity">
    <text evidence="1">Belongs to the RelE toxin family.</text>
</comment>
<dbReference type="PANTHER" id="PTHR33755">
    <property type="entry name" value="TOXIN PARE1-RELATED"/>
    <property type="match status" value="1"/>
</dbReference>
<dbReference type="OrthoDB" id="595470at2"/>
<dbReference type="NCBIfam" id="TIGR02385">
    <property type="entry name" value="RelE_StbE"/>
    <property type="match status" value="1"/>
</dbReference>
<protein>
    <submittedName>
        <fullName evidence="3">Type II toxin-antitoxin system mRNA interferase toxin, RelE/StbE family</fullName>
    </submittedName>
</protein>
<dbReference type="Proteomes" id="UP000241444">
    <property type="component" value="Unassembled WGS sequence"/>
</dbReference>
<evidence type="ECO:0000313" key="4">
    <source>
        <dbReference type="Proteomes" id="UP000241444"/>
    </source>
</evidence>
<dbReference type="EMBL" id="PGGO01000016">
    <property type="protein sequence ID" value="PSH65662.1"/>
    <property type="molecule type" value="Genomic_DNA"/>
</dbReference>
<name>A0A2P7BGY6_9HYPH</name>
<evidence type="ECO:0000256" key="1">
    <source>
        <dbReference type="ARBA" id="ARBA00006226"/>
    </source>
</evidence>
<keyword evidence="4" id="KW-1185">Reference proteome</keyword>
<keyword evidence="2" id="KW-1277">Toxin-antitoxin system</keyword>
<accession>A0A2P7BGY6</accession>
<dbReference type="InterPro" id="IPR035093">
    <property type="entry name" value="RelE/ParE_toxin_dom_sf"/>
</dbReference>
<dbReference type="InterPro" id="IPR007712">
    <property type="entry name" value="RelE/ParE_toxin"/>
</dbReference>
<dbReference type="AlphaFoldDB" id="A0A2P7BGY6"/>
<dbReference type="Pfam" id="PF05016">
    <property type="entry name" value="ParE_toxin"/>
    <property type="match status" value="1"/>
</dbReference>
<dbReference type="Gene3D" id="3.30.2310.20">
    <property type="entry name" value="RelE-like"/>
    <property type="match status" value="1"/>
</dbReference>
<dbReference type="RefSeq" id="WP_106712760.1">
    <property type="nucleotide sequence ID" value="NZ_PGGO01000016.1"/>
</dbReference>
<sequence>MIVAWLPRALADRDAQLDYIAADNVSAAIEQGDRIQHQVNLLADHPAMGRVGRKRGTRELVISRTPFVIVYRAPRSTQRVEILRVLHGAQQWPPKPLKL</sequence>
<gene>
    <name evidence="3" type="ORF">CU102_19390</name>
</gene>
<evidence type="ECO:0000313" key="3">
    <source>
        <dbReference type="EMBL" id="PSH65662.1"/>
    </source>
</evidence>
<comment type="caution">
    <text evidence="3">The sequence shown here is derived from an EMBL/GenBank/DDBJ whole genome shotgun (WGS) entry which is preliminary data.</text>
</comment>
<organism evidence="3 4">
    <name type="scientific">Phyllobacterium brassicacearum</name>
    <dbReference type="NCBI Taxonomy" id="314235"/>
    <lineage>
        <taxon>Bacteria</taxon>
        <taxon>Pseudomonadati</taxon>
        <taxon>Pseudomonadota</taxon>
        <taxon>Alphaproteobacteria</taxon>
        <taxon>Hyphomicrobiales</taxon>
        <taxon>Phyllobacteriaceae</taxon>
        <taxon>Phyllobacterium</taxon>
    </lineage>
</organism>
<dbReference type="InterPro" id="IPR051803">
    <property type="entry name" value="TA_system_RelE-like_toxin"/>
</dbReference>
<evidence type="ECO:0000256" key="2">
    <source>
        <dbReference type="ARBA" id="ARBA00022649"/>
    </source>
</evidence>